<dbReference type="InterPro" id="IPR003313">
    <property type="entry name" value="AraC-bd"/>
</dbReference>
<keyword evidence="2" id="KW-0238">DNA-binding</keyword>
<dbReference type="AlphaFoldDB" id="A0A845G2N9"/>
<dbReference type="InterPro" id="IPR050204">
    <property type="entry name" value="AraC_XylS_family_regulators"/>
</dbReference>
<dbReference type="Pfam" id="PF12833">
    <property type="entry name" value="HTH_18"/>
    <property type="match status" value="1"/>
</dbReference>
<evidence type="ECO:0000313" key="7">
    <source>
        <dbReference type="Proteomes" id="UP000470302"/>
    </source>
</evidence>
<dbReference type="GO" id="GO:0003700">
    <property type="term" value="F:DNA-binding transcription factor activity"/>
    <property type="evidence" value="ECO:0007669"/>
    <property type="project" value="InterPro"/>
</dbReference>
<evidence type="ECO:0000313" key="6">
    <source>
        <dbReference type="EMBL" id="MYM88933.1"/>
    </source>
</evidence>
<dbReference type="Proteomes" id="UP000470302">
    <property type="component" value="Unassembled WGS sequence"/>
</dbReference>
<name>A0A845G2N9_9BURK</name>
<dbReference type="SUPFAM" id="SSF46689">
    <property type="entry name" value="Homeodomain-like"/>
    <property type="match status" value="2"/>
</dbReference>
<evidence type="ECO:0000256" key="2">
    <source>
        <dbReference type="ARBA" id="ARBA00023125"/>
    </source>
</evidence>
<dbReference type="EMBL" id="WWCW01000059">
    <property type="protein sequence ID" value="MYM88933.1"/>
    <property type="molecule type" value="Genomic_DNA"/>
</dbReference>
<dbReference type="SMART" id="SM00342">
    <property type="entry name" value="HTH_ARAC"/>
    <property type="match status" value="1"/>
</dbReference>
<keyword evidence="1" id="KW-0805">Transcription regulation</keyword>
<dbReference type="Gene3D" id="1.10.10.60">
    <property type="entry name" value="Homeodomain-like"/>
    <property type="match status" value="1"/>
</dbReference>
<organism evidence="6 7">
    <name type="scientific">Duganella vulcania</name>
    <dbReference type="NCBI Taxonomy" id="2692166"/>
    <lineage>
        <taxon>Bacteria</taxon>
        <taxon>Pseudomonadati</taxon>
        <taxon>Pseudomonadota</taxon>
        <taxon>Betaproteobacteria</taxon>
        <taxon>Burkholderiales</taxon>
        <taxon>Oxalobacteraceae</taxon>
        <taxon>Telluria group</taxon>
        <taxon>Duganella</taxon>
    </lineage>
</organism>
<dbReference type="RefSeq" id="WP_161097948.1">
    <property type="nucleotide sequence ID" value="NZ_WWCW01000059.1"/>
</dbReference>
<proteinExistence type="predicted"/>
<dbReference type="PANTHER" id="PTHR46796">
    <property type="entry name" value="HTH-TYPE TRANSCRIPTIONAL ACTIVATOR RHAS-RELATED"/>
    <property type="match status" value="1"/>
</dbReference>
<sequence>MWQQSNDAGGRPSPPPRQRTDWLRHGRQAEGVELFEAFFQGAAYGAHRHDSYAIGLTMSGVQSFRYRSSMRHSLSGQALVLHPDELHDGQAGTEDGFHYRIAYLAPALLQQVLGGAPLPFIDGGVSGDRRLIKAARGLLNNFDTAPEAMERDDALVDVATALRLVAGQPAPAGGDFRAAQIAREHIHDALLSPLTLDQLAQASGRDRWSLSRDFRQFFGTSPHRYLTLRRLELARRLMLRGMPLADSAVHAGFADQPHMTRHFVAAYGIPPARWLRLTAGAQTFKTR</sequence>
<dbReference type="GO" id="GO:0043565">
    <property type="term" value="F:sequence-specific DNA binding"/>
    <property type="evidence" value="ECO:0007669"/>
    <property type="project" value="InterPro"/>
</dbReference>
<evidence type="ECO:0000256" key="3">
    <source>
        <dbReference type="ARBA" id="ARBA00023163"/>
    </source>
</evidence>
<keyword evidence="3" id="KW-0804">Transcription</keyword>
<dbReference type="PROSITE" id="PS01124">
    <property type="entry name" value="HTH_ARAC_FAMILY_2"/>
    <property type="match status" value="1"/>
</dbReference>
<gene>
    <name evidence="6" type="ORF">GTP91_17350</name>
</gene>
<dbReference type="InterPro" id="IPR009057">
    <property type="entry name" value="Homeodomain-like_sf"/>
</dbReference>
<dbReference type="Pfam" id="PF02311">
    <property type="entry name" value="AraC_binding"/>
    <property type="match status" value="1"/>
</dbReference>
<accession>A0A845G2N9</accession>
<dbReference type="SUPFAM" id="SSF51215">
    <property type="entry name" value="Regulatory protein AraC"/>
    <property type="match status" value="1"/>
</dbReference>
<dbReference type="InterPro" id="IPR037923">
    <property type="entry name" value="HTH-like"/>
</dbReference>
<evidence type="ECO:0000259" key="5">
    <source>
        <dbReference type="PROSITE" id="PS01124"/>
    </source>
</evidence>
<feature type="domain" description="HTH araC/xylS-type" evidence="5">
    <location>
        <begin position="180"/>
        <end position="277"/>
    </location>
</feature>
<protein>
    <submittedName>
        <fullName evidence="6">Helix-turn-helix domain-containing protein</fullName>
    </submittedName>
</protein>
<evidence type="ECO:0000256" key="4">
    <source>
        <dbReference type="SAM" id="MobiDB-lite"/>
    </source>
</evidence>
<evidence type="ECO:0000256" key="1">
    <source>
        <dbReference type="ARBA" id="ARBA00023015"/>
    </source>
</evidence>
<feature type="region of interest" description="Disordered" evidence="4">
    <location>
        <begin position="1"/>
        <end position="21"/>
    </location>
</feature>
<comment type="caution">
    <text evidence="6">The sequence shown here is derived from an EMBL/GenBank/DDBJ whole genome shotgun (WGS) entry which is preliminary data.</text>
</comment>
<dbReference type="PANTHER" id="PTHR46796:SF2">
    <property type="entry name" value="TRANSCRIPTIONAL REGULATORY PROTEIN"/>
    <property type="match status" value="1"/>
</dbReference>
<dbReference type="InterPro" id="IPR018060">
    <property type="entry name" value="HTH_AraC"/>
</dbReference>
<reference evidence="6 7" key="1">
    <citation type="submission" date="2020-01" db="EMBL/GenBank/DDBJ databases">
        <title>Novel species isolated from a subtropical stream in China.</title>
        <authorList>
            <person name="Lu H."/>
        </authorList>
    </citation>
    <scope>NUCLEOTIDE SEQUENCE [LARGE SCALE GENOMIC DNA]</scope>
    <source>
        <strain evidence="6 7">FT82W</strain>
    </source>
</reference>